<keyword evidence="1" id="KW-0812">Transmembrane</keyword>
<dbReference type="AlphaFoldDB" id="K8PK90"/>
<dbReference type="Gene3D" id="2.40.50.100">
    <property type="match status" value="1"/>
</dbReference>
<dbReference type="HOGENOM" id="CLU_018816_6_1_5"/>
<comment type="caution">
    <text evidence="4">The sequence shown here is derived from an EMBL/GenBank/DDBJ whole genome shotgun (WGS) entry which is preliminary data.</text>
</comment>
<evidence type="ECO:0000259" key="2">
    <source>
        <dbReference type="Pfam" id="PF25881"/>
    </source>
</evidence>
<dbReference type="PANTHER" id="PTHR30438:SF2">
    <property type="entry name" value="MEMBRANE PROTEIN"/>
    <property type="match status" value="1"/>
</dbReference>
<dbReference type="GO" id="GO:0005886">
    <property type="term" value="C:plasma membrane"/>
    <property type="evidence" value="ECO:0007669"/>
    <property type="project" value="TreeGrafter"/>
</dbReference>
<evidence type="ECO:0000313" key="4">
    <source>
        <dbReference type="EMBL" id="EKS41194.1"/>
    </source>
</evidence>
<evidence type="ECO:0000256" key="1">
    <source>
        <dbReference type="SAM" id="Phobius"/>
    </source>
</evidence>
<dbReference type="Gene3D" id="1.10.287.470">
    <property type="entry name" value="Helix hairpin bin"/>
    <property type="match status" value="1"/>
</dbReference>
<gene>
    <name evidence="4" type="ORF">HMPREF9695_00286</name>
</gene>
<dbReference type="InterPro" id="IPR058792">
    <property type="entry name" value="Beta-barrel_RND_2"/>
</dbReference>
<dbReference type="Gene3D" id="2.40.30.170">
    <property type="match status" value="1"/>
</dbReference>
<reference evidence="4 5" key="1">
    <citation type="submission" date="2012-04" db="EMBL/GenBank/DDBJ databases">
        <title>The Genome Sequence of Afipia broomeae ATCC 49717.</title>
        <authorList>
            <consortium name="The Broad Institute Genome Sequencing Platform"/>
            <person name="Earl A."/>
            <person name="Ward D."/>
            <person name="Feldgarden M."/>
            <person name="Gevers D."/>
            <person name="Huys G."/>
            <person name="Walker B."/>
            <person name="Young S.K."/>
            <person name="Zeng Q."/>
            <person name="Gargeya S."/>
            <person name="Fitzgerald M."/>
            <person name="Haas B."/>
            <person name="Abouelleil A."/>
            <person name="Alvarado L."/>
            <person name="Arachchi H.M."/>
            <person name="Berlin A."/>
            <person name="Chapman S.B."/>
            <person name="Goldberg J."/>
            <person name="Griggs A."/>
            <person name="Gujja S."/>
            <person name="Hansen M."/>
            <person name="Howarth C."/>
            <person name="Imamovic A."/>
            <person name="Larimer J."/>
            <person name="McCowen C."/>
            <person name="Montmayeur A."/>
            <person name="Murphy C."/>
            <person name="Neiman D."/>
            <person name="Pearson M."/>
            <person name="Priest M."/>
            <person name="Roberts A."/>
            <person name="Saif S."/>
            <person name="Shea T."/>
            <person name="Sisk P."/>
            <person name="Sykes S."/>
            <person name="Wortman J."/>
            <person name="Nusbaum C."/>
            <person name="Birren B."/>
        </authorList>
    </citation>
    <scope>NUCLEOTIDE SEQUENCE [LARGE SCALE GENOMIC DNA]</scope>
    <source>
        <strain evidence="4 5">ATCC 49717</strain>
    </source>
</reference>
<dbReference type="eggNOG" id="COG1566">
    <property type="taxonomic scope" value="Bacteria"/>
</dbReference>
<dbReference type="PANTHER" id="PTHR30438">
    <property type="entry name" value="36 KDA ANTIGEN-RELATED"/>
    <property type="match status" value="1"/>
</dbReference>
<feature type="domain" description="YbhG-like alpha-helical hairpin" evidence="2">
    <location>
        <begin position="93"/>
        <end position="213"/>
    </location>
</feature>
<feature type="domain" description="CusB-like beta-barrel" evidence="3">
    <location>
        <begin position="250"/>
        <end position="338"/>
    </location>
</feature>
<dbReference type="Pfam" id="PF25954">
    <property type="entry name" value="Beta-barrel_RND_2"/>
    <property type="match status" value="1"/>
</dbReference>
<name>K8PK90_9BRAD</name>
<accession>K8PK90</accession>
<proteinExistence type="predicted"/>
<evidence type="ECO:0000313" key="5">
    <source>
        <dbReference type="Proteomes" id="UP000001096"/>
    </source>
</evidence>
<sequence length="341" mass="35923">MAQPEAGSERGLRMAGNKVVQPVIGILALGALGVILWIATRAPPLTVQGEVTADRVDVSPRVSGRIIKLGADVGSSVEKGAMLAELESPQLVAALIGAKAALGVAEADLARINSTRPETIAARKAEVAAADADVTLAQETYNRQAELARSGNTPQSRVDEATRNLEAAIRKRESAQAAAQLAETGASKEEKALAGAQVKQAEAALNQRDVDVKELHVVAPISGQVTTRVAAIGENFSAGAPLFSLIDLKNVWFTFNLREDLLAGLKIGDTFEVTVPALKSAVIPVRVTMINVQGQYATWRATRATGDFDLRTFEVRSVPVNPVEGLRPGMSAIAAWAARGR</sequence>
<keyword evidence="1" id="KW-0472">Membrane</keyword>
<protein>
    <submittedName>
        <fullName evidence="4">Uncharacterized protein</fullName>
    </submittedName>
</protein>
<dbReference type="InterPro" id="IPR059052">
    <property type="entry name" value="HH_YbhG-like"/>
</dbReference>
<dbReference type="PATRIC" id="fig|883078.3.peg.299"/>
<keyword evidence="5" id="KW-1185">Reference proteome</keyword>
<dbReference type="SUPFAM" id="SSF111369">
    <property type="entry name" value="HlyD-like secretion proteins"/>
    <property type="match status" value="2"/>
</dbReference>
<organism evidence="4 5">
    <name type="scientific">Afipia broomeae ATCC 49717</name>
    <dbReference type="NCBI Taxonomy" id="883078"/>
    <lineage>
        <taxon>Bacteria</taxon>
        <taxon>Pseudomonadati</taxon>
        <taxon>Pseudomonadota</taxon>
        <taxon>Alphaproteobacteria</taxon>
        <taxon>Hyphomicrobiales</taxon>
        <taxon>Nitrobacteraceae</taxon>
        <taxon>Afipia</taxon>
    </lineage>
</organism>
<dbReference type="Pfam" id="PF25881">
    <property type="entry name" value="HH_YBHG"/>
    <property type="match status" value="1"/>
</dbReference>
<feature type="transmembrane region" description="Helical" evidence="1">
    <location>
        <begin position="19"/>
        <end position="39"/>
    </location>
</feature>
<dbReference type="Proteomes" id="UP000001096">
    <property type="component" value="Unassembled WGS sequence"/>
</dbReference>
<keyword evidence="1" id="KW-1133">Transmembrane helix</keyword>
<evidence type="ECO:0000259" key="3">
    <source>
        <dbReference type="Pfam" id="PF25954"/>
    </source>
</evidence>
<dbReference type="EMBL" id="AGWX01000001">
    <property type="protein sequence ID" value="EKS41194.1"/>
    <property type="molecule type" value="Genomic_DNA"/>
</dbReference>